<keyword evidence="1" id="KW-0812">Transmembrane</keyword>
<feature type="transmembrane region" description="Helical" evidence="1">
    <location>
        <begin position="20"/>
        <end position="40"/>
    </location>
</feature>
<evidence type="ECO:0000259" key="3">
    <source>
        <dbReference type="Pfam" id="PF14331"/>
    </source>
</evidence>
<name>A0A0M6XT08_9RHOB</name>
<dbReference type="RefSeq" id="WP_055682766.1">
    <property type="nucleotide sequence ID" value="NZ_CXPG01000020.1"/>
</dbReference>
<dbReference type="InterPro" id="IPR027417">
    <property type="entry name" value="P-loop_NTPase"/>
</dbReference>
<evidence type="ECO:0000259" key="2">
    <source>
        <dbReference type="Pfam" id="PF06761"/>
    </source>
</evidence>
<evidence type="ECO:0000313" key="5">
    <source>
        <dbReference type="Proteomes" id="UP000048908"/>
    </source>
</evidence>
<evidence type="ECO:0000256" key="1">
    <source>
        <dbReference type="SAM" id="Phobius"/>
    </source>
</evidence>
<keyword evidence="5" id="KW-1185">Reference proteome</keyword>
<evidence type="ECO:0000313" key="4">
    <source>
        <dbReference type="EMBL" id="CTQ33341.1"/>
    </source>
</evidence>
<dbReference type="EMBL" id="CXPG01000020">
    <property type="protein sequence ID" value="CTQ33341.1"/>
    <property type="molecule type" value="Genomic_DNA"/>
</dbReference>
<dbReference type="SUPFAM" id="SSF52540">
    <property type="entry name" value="P-loop containing nucleoside triphosphate hydrolases"/>
    <property type="match status" value="1"/>
</dbReference>
<dbReference type="NCBIfam" id="TIGR03348">
    <property type="entry name" value="VI_IcmF"/>
    <property type="match status" value="1"/>
</dbReference>
<dbReference type="PANTHER" id="PTHR36153">
    <property type="entry name" value="INNER MEMBRANE PROTEIN-RELATED"/>
    <property type="match status" value="1"/>
</dbReference>
<keyword evidence="1" id="KW-0472">Membrane</keyword>
<proteinExistence type="predicted"/>
<dbReference type="InterPro" id="IPR053156">
    <property type="entry name" value="T6SS_TssM-like"/>
</dbReference>
<feature type="transmembrane region" description="Helical" evidence="1">
    <location>
        <begin position="52"/>
        <end position="72"/>
    </location>
</feature>
<feature type="domain" description="IcmF-related" evidence="2">
    <location>
        <begin position="419"/>
        <end position="730"/>
    </location>
</feature>
<gene>
    <name evidence="4" type="ORF">JAN5088_02123</name>
</gene>
<dbReference type="AlphaFoldDB" id="A0A0M6XT08"/>
<dbReference type="Pfam" id="PF14331">
    <property type="entry name" value="IcmF-related_N"/>
    <property type="match status" value="1"/>
</dbReference>
<dbReference type="PANTHER" id="PTHR36153:SF1">
    <property type="entry name" value="TYPE VI SECRETION SYSTEM COMPONENT TSSM1"/>
    <property type="match status" value="1"/>
</dbReference>
<protein>
    <submittedName>
        <fullName evidence="4">Type VI secretion protein IcmF</fullName>
    </submittedName>
</protein>
<organism evidence="4 5">
    <name type="scientific">Jannaschia rubra</name>
    <dbReference type="NCBI Taxonomy" id="282197"/>
    <lineage>
        <taxon>Bacteria</taxon>
        <taxon>Pseudomonadati</taxon>
        <taxon>Pseudomonadota</taxon>
        <taxon>Alphaproteobacteria</taxon>
        <taxon>Rhodobacterales</taxon>
        <taxon>Roseobacteraceae</taxon>
        <taxon>Jannaschia</taxon>
    </lineage>
</organism>
<keyword evidence="1" id="KW-1133">Transmembrane helix</keyword>
<dbReference type="STRING" id="282197.SAMN04488517_102171"/>
<dbReference type="InterPro" id="IPR009612">
    <property type="entry name" value="IcmF-rel"/>
</dbReference>
<dbReference type="OrthoDB" id="9758229at2"/>
<dbReference type="Pfam" id="PF06761">
    <property type="entry name" value="IcmF-related"/>
    <property type="match status" value="1"/>
</dbReference>
<reference evidence="4 5" key="1">
    <citation type="submission" date="2015-07" db="EMBL/GenBank/DDBJ databases">
        <authorList>
            <person name="Noorani M."/>
        </authorList>
    </citation>
    <scope>NUCLEOTIDE SEQUENCE [LARGE SCALE GENOMIC DNA]</scope>
    <source>
        <strain evidence="4 5">CECT 5088</strain>
    </source>
</reference>
<accession>A0A0M6XT08</accession>
<dbReference type="CDD" id="cd00882">
    <property type="entry name" value="Ras_like_GTPase"/>
    <property type="match status" value="1"/>
</dbReference>
<dbReference type="Proteomes" id="UP000048908">
    <property type="component" value="Unassembled WGS sequence"/>
</dbReference>
<sequence>MRLFGVVPIPGPRRLWRISWLRIPILLLGLLVLCLAIWFGMPRIPGAPFSTIWLRATVIGLLVGTILLARLLKWRKRRRAARALREELIERAPLGDGEVLAERMQEALATLKNAGGKTDLYDLPWYVIIGPPGAGKTTALANAGIEVPGSKPDAVEGFGGTRNCDWWYAEDAVLIDTAGRYTTQDSGAEADRASWNAFLDPLKKGRPNQPINGVILAFSVEDMMNASETEIAAHAATVRARLAEIHERLEIDFPVYVLFTKADLIAGFREYLASFSAARRRGVWSTTFQTHDRQAETWSQVGEHFDALVTRLSDETIDRMSEEPDAFSGIAIFGLPGQMALMRDNVTTFLRRVFEPTRYKTNAILRGFYFTSGTQEGTPIDQVLGAMSRAKADAMADLGQDEPRLRDVVIADADPAPSLQPLDMLRGAMAGYGDTREQETWEGLGLGQRERLNGAAMRAYPDGLERMLRPRAILQVETDLEAAILERDIPSIYRILKVYLLLGGQGEGKTDDAAIQSYLGEVWCGTFAQVGQIDEREALKAHLTAMLALDDTRRIDIPIDAELVARARQDITELPLAEQAYASIRDRSVNSGVPPFDLSERLGPAGGQVFAVQGGDVAAVEIPSLFTFEGYWGFFLEELTNARERLQDDQWVLGEAAARVDHDGQLSGLEGELHQLYGRDFVDAWTTMLDGLRLAPMVRDAPGYDALGAAASPASSPLLKLVETVEEETRLTRLYDTIEGLVAADLAAAAGGGELGSNTGDAVFRRIYQRSGVFSGVVLDAAQNNTKAQDCVGAAAGGATEDVQRRQVERIAGRFEQWHLLLRGERGSRPSDAILAVVGELRDNPRIAAGAPSAADEQVLQQILSRLTASNSALPPPMADWLGAMERKFRAVAQDATISDLNRALNEEVSQFCAQFAAPLYPFGDGRHISSGVFGEFFAAGGRMDRFDGTWLGPHVTRTAEGIVPVPGSAVGDGLNPADLRQFEWAETIRAAFFGGGPPEPQGSTLNSHVSSSPSVELALLTLNGDDIRTAPGDQPIRLDWPSEGSGVSVELYPPEARRAGAASYGDGRRAIIDFLRRGRAQVSGNVAEVTHQIGGRTITYRTEADSTTVPCLMPELSDFSCTMSLE</sequence>
<feature type="domain" description="Type VI secretion system component TssM1 N-terminal" evidence="3">
    <location>
        <begin position="189"/>
        <end position="392"/>
    </location>
</feature>
<dbReference type="InterPro" id="IPR017731">
    <property type="entry name" value="TssM1-like"/>
</dbReference>
<dbReference type="InterPro" id="IPR025743">
    <property type="entry name" value="TssM1_N"/>
</dbReference>